<organism evidence="1 2">
    <name type="scientific">Terricaulis silvestris</name>
    <dbReference type="NCBI Taxonomy" id="2686094"/>
    <lineage>
        <taxon>Bacteria</taxon>
        <taxon>Pseudomonadati</taxon>
        <taxon>Pseudomonadota</taxon>
        <taxon>Alphaproteobacteria</taxon>
        <taxon>Caulobacterales</taxon>
        <taxon>Caulobacteraceae</taxon>
        <taxon>Terricaulis</taxon>
    </lineage>
</organism>
<name>A0A6I6MJP2_9CAUL</name>
<dbReference type="KEGG" id="tsv:DSM104635_02259"/>
<gene>
    <name evidence="1" type="ORF">DSM104635_02259</name>
</gene>
<reference evidence="2" key="1">
    <citation type="submission" date="2019-12" db="EMBL/GenBank/DDBJ databases">
        <title>Complete genome of Terracaulis silvestris 0127_4.</title>
        <authorList>
            <person name="Vieira S."/>
            <person name="Riedel T."/>
            <person name="Sproer C."/>
            <person name="Pascual J."/>
            <person name="Boedeker C."/>
            <person name="Overmann J."/>
        </authorList>
    </citation>
    <scope>NUCLEOTIDE SEQUENCE [LARGE SCALE GENOMIC DNA]</scope>
    <source>
        <strain evidence="2">0127_4</strain>
    </source>
</reference>
<dbReference type="Proteomes" id="UP000431269">
    <property type="component" value="Chromosome"/>
</dbReference>
<keyword evidence="2" id="KW-1185">Reference proteome</keyword>
<evidence type="ECO:0000313" key="1">
    <source>
        <dbReference type="EMBL" id="QGZ95410.1"/>
    </source>
</evidence>
<evidence type="ECO:0000313" key="2">
    <source>
        <dbReference type="Proteomes" id="UP000431269"/>
    </source>
</evidence>
<dbReference type="EMBL" id="CP047045">
    <property type="protein sequence ID" value="QGZ95410.1"/>
    <property type="molecule type" value="Genomic_DNA"/>
</dbReference>
<evidence type="ECO:0008006" key="3">
    <source>
        <dbReference type="Google" id="ProtNLM"/>
    </source>
</evidence>
<dbReference type="AlphaFoldDB" id="A0A6I6MJP2"/>
<proteinExistence type="predicted"/>
<dbReference type="RefSeq" id="WP_158766273.1">
    <property type="nucleotide sequence ID" value="NZ_CP047045.1"/>
</dbReference>
<protein>
    <recommendedName>
        <fullName evidence="3">DUF4375 domain-containing protein</fullName>
    </recommendedName>
</protein>
<sequence length="331" mass="36562">MSETLVIAEPGGWLAEHQREHCSGESALETYQGLIADEIVLPRSAADARDPKLLVEAANAWAEAMQKQAFFIAGEYAPEAVWGFFAHDYVTDALAHGHAHYFMMRGGDAVALECCGLALKSMVADPHFELFQFMVRLKRADAKSAKKLAVQKGYRSAAAAFADLDRRLVALEKKEPLMLRHKAWLKSLRKVKFAPDAEVAQHVERLAALNPLRARRQQENARVRADQMQRVPAFASIASLCDMAGLRFSDFSRSGPIEMRSIWPEGPKKSGYAYRVDTQHGPRAAVFYVEGGLFKRRLAVLLERGQALPLGSLSLGKADFEAVAPAVRKGS</sequence>
<accession>A0A6I6MJP2</accession>